<protein>
    <recommendedName>
        <fullName evidence="4">Porin</fullName>
    </recommendedName>
</protein>
<evidence type="ECO:0000256" key="1">
    <source>
        <dbReference type="SAM" id="SignalP"/>
    </source>
</evidence>
<dbReference type="EMBL" id="QENZ01000003">
    <property type="protein sequence ID" value="PVX52152.1"/>
    <property type="molecule type" value="Genomic_DNA"/>
</dbReference>
<feature type="signal peptide" evidence="1">
    <location>
        <begin position="1"/>
        <end position="20"/>
    </location>
</feature>
<evidence type="ECO:0000313" key="3">
    <source>
        <dbReference type="Proteomes" id="UP000251835"/>
    </source>
</evidence>
<proteinExistence type="predicted"/>
<keyword evidence="3" id="KW-1185">Reference proteome</keyword>
<reference evidence="2 3" key="1">
    <citation type="submission" date="2018-05" db="EMBL/GenBank/DDBJ databases">
        <title>Genomic Encyclopedia of Type Strains, Phase IV (KMG-IV): sequencing the most valuable type-strain genomes for metagenomic binning, comparative biology and taxonomic classification.</title>
        <authorList>
            <person name="Goeker M."/>
        </authorList>
    </citation>
    <scope>NUCLEOTIDE SEQUENCE [LARGE SCALE GENOMIC DNA]</scope>
    <source>
        <strain evidence="2 3">DSM 28579</strain>
    </source>
</reference>
<gene>
    <name evidence="2" type="ORF">C7377_0452</name>
</gene>
<dbReference type="SUPFAM" id="SSF56935">
    <property type="entry name" value="Porins"/>
    <property type="match status" value="1"/>
</dbReference>
<dbReference type="AlphaFoldDB" id="A0A7L4URM0"/>
<evidence type="ECO:0000313" key="2">
    <source>
        <dbReference type="EMBL" id="PVX52152.1"/>
    </source>
</evidence>
<dbReference type="Proteomes" id="UP000251835">
    <property type="component" value="Unassembled WGS sequence"/>
</dbReference>
<feature type="chain" id="PRO_5029690196" description="Porin" evidence="1">
    <location>
        <begin position="21"/>
        <end position="411"/>
    </location>
</feature>
<sequence length="411" mass="46042">MIKKTIILSVCILCASILFAQQEEKVKLKISGFVSAEAVFDTRKVVAARDGDVLLYPAPEVLDDNGKDINEDGGFSFFSIHSRLRARTTPYKLWGGLLTALVEVDFVGTTDDKISMVRMRHAMMQYKKGKNSIIAGQYWHPMFVTSCFPEISSWGAAVPVSILSRNPQIRFTREFTKYFRGSITALSQVDFKSNGPKGASSDYLRNTSIPEFDVHLEYGNPNDFVFGVVAGSKELKPRELNEKGNKVEESIRTYHALAYASLKTSKMQYKLQGIYAEDGYNMLLLGGYGVSDVDAKINEYSYESIASSTIWGEVVSHYDSPVNFGLFAGYAKNMGADKEILTDKGIYARGANIDNVLRIAPRIIWGYNNFKIMAEVNQTFASYGTPNSKMEVQDTKRVGNTRLQLHFKYSF</sequence>
<evidence type="ECO:0008006" key="4">
    <source>
        <dbReference type="Google" id="ProtNLM"/>
    </source>
</evidence>
<accession>A0A7L4URM0</accession>
<dbReference type="RefSeq" id="WP_116495703.1">
    <property type="nucleotide sequence ID" value="NZ_QENZ01000003.1"/>
</dbReference>
<dbReference type="OrthoDB" id="9802177at2"/>
<organism evidence="2 3">
    <name type="scientific">Balneicella halophila</name>
    <dbReference type="NCBI Taxonomy" id="1537566"/>
    <lineage>
        <taxon>Bacteria</taxon>
        <taxon>Pseudomonadati</taxon>
        <taxon>Bacteroidota</taxon>
        <taxon>Bacteroidia</taxon>
        <taxon>Bacteroidales</taxon>
        <taxon>Balneicellaceae</taxon>
        <taxon>Balneicella</taxon>
    </lineage>
</organism>
<name>A0A7L4URM0_BALHA</name>
<comment type="caution">
    <text evidence="2">The sequence shown here is derived from an EMBL/GenBank/DDBJ whole genome shotgun (WGS) entry which is preliminary data.</text>
</comment>
<keyword evidence="1" id="KW-0732">Signal</keyword>